<protein>
    <submittedName>
        <fullName evidence="2">Uncharacterized protein</fullName>
    </submittedName>
</protein>
<name>A0A1Y2HSR6_9FUNG</name>
<feature type="region of interest" description="Disordered" evidence="1">
    <location>
        <begin position="42"/>
        <end position="61"/>
    </location>
</feature>
<comment type="caution">
    <text evidence="2">The sequence shown here is derived from an EMBL/GenBank/DDBJ whole genome shotgun (WGS) entry which is preliminary data.</text>
</comment>
<accession>A0A1Y2HSR6</accession>
<organism evidence="2 3">
    <name type="scientific">Catenaria anguillulae PL171</name>
    <dbReference type="NCBI Taxonomy" id="765915"/>
    <lineage>
        <taxon>Eukaryota</taxon>
        <taxon>Fungi</taxon>
        <taxon>Fungi incertae sedis</taxon>
        <taxon>Blastocladiomycota</taxon>
        <taxon>Blastocladiomycetes</taxon>
        <taxon>Blastocladiales</taxon>
        <taxon>Catenariaceae</taxon>
        <taxon>Catenaria</taxon>
    </lineage>
</organism>
<sequence length="61" mass="6510">MLIYARYTEVVFIKGPKQTFDGGGEREAVTLGHDCLTLGMIPQRTGAPSQAGEWADGVGRG</sequence>
<keyword evidence="3" id="KW-1185">Reference proteome</keyword>
<dbReference type="Proteomes" id="UP000193411">
    <property type="component" value="Unassembled WGS sequence"/>
</dbReference>
<evidence type="ECO:0000313" key="3">
    <source>
        <dbReference type="Proteomes" id="UP000193411"/>
    </source>
</evidence>
<dbReference type="EMBL" id="MCFL01000012">
    <property type="protein sequence ID" value="ORZ37656.1"/>
    <property type="molecule type" value="Genomic_DNA"/>
</dbReference>
<evidence type="ECO:0000256" key="1">
    <source>
        <dbReference type="SAM" id="MobiDB-lite"/>
    </source>
</evidence>
<proteinExistence type="predicted"/>
<evidence type="ECO:0000313" key="2">
    <source>
        <dbReference type="EMBL" id="ORZ37656.1"/>
    </source>
</evidence>
<dbReference type="AlphaFoldDB" id="A0A1Y2HSR6"/>
<gene>
    <name evidence="2" type="ORF">BCR44DRAFT_1430614</name>
</gene>
<reference evidence="2 3" key="1">
    <citation type="submission" date="2016-07" db="EMBL/GenBank/DDBJ databases">
        <title>Pervasive Adenine N6-methylation of Active Genes in Fungi.</title>
        <authorList>
            <consortium name="DOE Joint Genome Institute"/>
            <person name="Mondo S.J."/>
            <person name="Dannebaum R.O."/>
            <person name="Kuo R.C."/>
            <person name="Labutti K."/>
            <person name="Haridas S."/>
            <person name="Kuo A."/>
            <person name="Salamov A."/>
            <person name="Ahrendt S.R."/>
            <person name="Lipzen A."/>
            <person name="Sullivan W."/>
            <person name="Andreopoulos W.B."/>
            <person name="Clum A."/>
            <person name="Lindquist E."/>
            <person name="Daum C."/>
            <person name="Ramamoorthy G.K."/>
            <person name="Gryganskyi A."/>
            <person name="Culley D."/>
            <person name="Magnuson J.K."/>
            <person name="James T.Y."/>
            <person name="O'Malley M.A."/>
            <person name="Stajich J.E."/>
            <person name="Spatafora J.W."/>
            <person name="Visel A."/>
            <person name="Grigoriev I.V."/>
        </authorList>
    </citation>
    <scope>NUCLEOTIDE SEQUENCE [LARGE SCALE GENOMIC DNA]</scope>
    <source>
        <strain evidence="2 3">PL171</strain>
    </source>
</reference>